<keyword evidence="3" id="KW-1185">Reference proteome</keyword>
<name>A0A367YT74_9ACTN</name>
<protein>
    <submittedName>
        <fullName evidence="2">Uncharacterized protein</fullName>
    </submittedName>
</protein>
<keyword evidence="1" id="KW-1133">Transmembrane helix</keyword>
<proteinExistence type="predicted"/>
<evidence type="ECO:0000313" key="2">
    <source>
        <dbReference type="EMBL" id="RCK69044.1"/>
    </source>
</evidence>
<dbReference type="EMBL" id="QOUI01000007">
    <property type="protein sequence ID" value="RCK69044.1"/>
    <property type="molecule type" value="Genomic_DNA"/>
</dbReference>
<evidence type="ECO:0000256" key="1">
    <source>
        <dbReference type="SAM" id="Phobius"/>
    </source>
</evidence>
<comment type="caution">
    <text evidence="2">The sequence shown here is derived from an EMBL/GenBank/DDBJ whole genome shotgun (WGS) entry which is preliminary data.</text>
</comment>
<keyword evidence="1" id="KW-0472">Membrane</keyword>
<accession>A0A367YT74</accession>
<dbReference type="Proteomes" id="UP000252770">
    <property type="component" value="Unassembled WGS sequence"/>
</dbReference>
<reference evidence="2 3" key="1">
    <citation type="submission" date="2018-07" db="EMBL/GenBank/DDBJ databases">
        <title>Desertimonas flava gen. nov. sp. nov.</title>
        <authorList>
            <person name="Liu S."/>
        </authorList>
    </citation>
    <scope>NUCLEOTIDE SEQUENCE [LARGE SCALE GENOMIC DNA]</scope>
    <source>
        <strain evidence="2 3">16Sb5-5</strain>
    </source>
</reference>
<dbReference type="AlphaFoldDB" id="A0A367YT74"/>
<sequence>MPLRTLPGWPSVEEPTVLMALFVMVGLPLVALLIIFVLGMVPRLIARGRGETAPEIDHPLSIWGVETPEEYHQLSAGVDDRRAIER</sequence>
<feature type="transmembrane region" description="Helical" evidence="1">
    <location>
        <begin position="20"/>
        <end position="41"/>
    </location>
</feature>
<evidence type="ECO:0000313" key="3">
    <source>
        <dbReference type="Proteomes" id="UP000252770"/>
    </source>
</evidence>
<keyword evidence="1" id="KW-0812">Transmembrane</keyword>
<gene>
    <name evidence="2" type="ORF">DT076_11830</name>
</gene>
<organism evidence="2 3">
    <name type="scientific">Desertihabitans brevis</name>
    <dbReference type="NCBI Taxonomy" id="2268447"/>
    <lineage>
        <taxon>Bacteria</taxon>
        <taxon>Bacillati</taxon>
        <taxon>Actinomycetota</taxon>
        <taxon>Actinomycetes</taxon>
        <taxon>Propionibacteriales</taxon>
        <taxon>Propionibacteriaceae</taxon>
        <taxon>Desertihabitans</taxon>
    </lineage>
</organism>